<gene>
    <name evidence="3" type="ORF">GCM10011492_00790</name>
</gene>
<evidence type="ECO:0000256" key="1">
    <source>
        <dbReference type="ARBA" id="ARBA00009981"/>
    </source>
</evidence>
<dbReference type="Gene3D" id="3.40.1620.10">
    <property type="entry name" value="YefM-like domain"/>
    <property type="match status" value="1"/>
</dbReference>
<proteinExistence type="inferred from homology"/>
<comment type="similarity">
    <text evidence="1 2">Belongs to the phD/YefM antitoxin family.</text>
</comment>
<dbReference type="Proteomes" id="UP000636793">
    <property type="component" value="Unassembled WGS sequence"/>
</dbReference>
<dbReference type="RefSeq" id="WP_188835014.1">
    <property type="nucleotide sequence ID" value="NZ_BMHI01000001.1"/>
</dbReference>
<dbReference type="InterPro" id="IPR006442">
    <property type="entry name" value="Antitoxin_Phd/YefM"/>
</dbReference>
<reference evidence="3" key="2">
    <citation type="submission" date="2020-09" db="EMBL/GenBank/DDBJ databases">
        <authorList>
            <person name="Sun Q."/>
            <person name="Zhou Y."/>
        </authorList>
    </citation>
    <scope>NUCLEOTIDE SEQUENCE</scope>
    <source>
        <strain evidence="3">CGMCC 1.15085</strain>
    </source>
</reference>
<dbReference type="SUPFAM" id="SSF143120">
    <property type="entry name" value="YefM-like"/>
    <property type="match status" value="1"/>
</dbReference>
<dbReference type="EMBL" id="BMHI01000001">
    <property type="protein sequence ID" value="GGB14949.1"/>
    <property type="molecule type" value="Genomic_DNA"/>
</dbReference>
<organism evidence="3 4">
    <name type="scientific">Flexivirga endophytica</name>
    <dbReference type="NCBI Taxonomy" id="1849103"/>
    <lineage>
        <taxon>Bacteria</taxon>
        <taxon>Bacillati</taxon>
        <taxon>Actinomycetota</taxon>
        <taxon>Actinomycetes</taxon>
        <taxon>Micrococcales</taxon>
        <taxon>Dermacoccaceae</taxon>
        <taxon>Flexivirga</taxon>
    </lineage>
</organism>
<evidence type="ECO:0000313" key="4">
    <source>
        <dbReference type="Proteomes" id="UP000636793"/>
    </source>
</evidence>
<comment type="caution">
    <text evidence="3">The sequence shown here is derived from an EMBL/GenBank/DDBJ whole genome shotgun (WGS) entry which is preliminary data.</text>
</comment>
<evidence type="ECO:0000256" key="2">
    <source>
        <dbReference type="RuleBase" id="RU362080"/>
    </source>
</evidence>
<sequence>MKTISQRELRNDNATVMDEVGRGESYTVTRRGVPVARIVPLTGDNSDLRCIRPAKKRFMPGGLRRVAATVPTSAVVDDLREER</sequence>
<comment type="function">
    <text evidence="2">Antitoxin component of a type II toxin-antitoxin (TA) system.</text>
</comment>
<reference evidence="3" key="1">
    <citation type="journal article" date="2014" name="Int. J. Syst. Evol. Microbiol.">
        <title>Complete genome sequence of Corynebacterium casei LMG S-19264T (=DSM 44701T), isolated from a smear-ripened cheese.</title>
        <authorList>
            <consortium name="US DOE Joint Genome Institute (JGI-PGF)"/>
            <person name="Walter F."/>
            <person name="Albersmeier A."/>
            <person name="Kalinowski J."/>
            <person name="Ruckert C."/>
        </authorList>
    </citation>
    <scope>NUCLEOTIDE SEQUENCE</scope>
    <source>
        <strain evidence="3">CGMCC 1.15085</strain>
    </source>
</reference>
<protein>
    <recommendedName>
        <fullName evidence="2">Antitoxin</fullName>
    </recommendedName>
</protein>
<accession>A0A916SSZ4</accession>
<dbReference type="NCBIfam" id="TIGR01552">
    <property type="entry name" value="phd_fam"/>
    <property type="match status" value="1"/>
</dbReference>
<evidence type="ECO:0000313" key="3">
    <source>
        <dbReference type="EMBL" id="GGB14949.1"/>
    </source>
</evidence>
<dbReference type="InterPro" id="IPR036165">
    <property type="entry name" value="YefM-like_sf"/>
</dbReference>
<name>A0A916SSZ4_9MICO</name>
<dbReference type="AlphaFoldDB" id="A0A916SSZ4"/>
<dbReference type="Pfam" id="PF02604">
    <property type="entry name" value="PhdYeFM_antitox"/>
    <property type="match status" value="1"/>
</dbReference>
<keyword evidence="4" id="KW-1185">Reference proteome</keyword>